<evidence type="ECO:0000256" key="10">
    <source>
        <dbReference type="HAMAP-Rule" id="MF_00454"/>
    </source>
</evidence>
<evidence type="ECO:0000256" key="9">
    <source>
        <dbReference type="ARBA" id="ARBA00049940"/>
    </source>
</evidence>
<reference evidence="11" key="1">
    <citation type="submission" date="2023-02" db="EMBL/GenBank/DDBJ databases">
        <title>Gut commensal Christensenella minuta modulates host metabolism via a new class of secondary bile acids.</title>
        <authorList>
            <person name="Liu C."/>
        </authorList>
    </citation>
    <scope>NUCLEOTIDE SEQUENCE</scope>
    <source>
        <strain evidence="11">CA70</strain>
    </source>
</reference>
<dbReference type="RefSeq" id="WP_079546812.1">
    <property type="nucleotide sequence ID" value="NZ_CP117826.1"/>
</dbReference>
<evidence type="ECO:0000313" key="11">
    <source>
        <dbReference type="EMBL" id="XCC63322.1"/>
    </source>
</evidence>
<dbReference type="HAMAP" id="MF_00454">
    <property type="entry name" value="FluC"/>
    <property type="match status" value="1"/>
</dbReference>
<dbReference type="GO" id="GO:0062054">
    <property type="term" value="F:fluoride channel activity"/>
    <property type="evidence" value="ECO:0007669"/>
    <property type="project" value="UniProtKB-UniRule"/>
</dbReference>
<dbReference type="EMBL" id="CP117826">
    <property type="protein sequence ID" value="XCC63322.1"/>
    <property type="molecule type" value="Genomic_DNA"/>
</dbReference>
<dbReference type="PANTHER" id="PTHR28259:SF1">
    <property type="entry name" value="FLUORIDE EXPORT PROTEIN 1-RELATED"/>
    <property type="match status" value="1"/>
</dbReference>
<evidence type="ECO:0000256" key="4">
    <source>
        <dbReference type="ARBA" id="ARBA00022989"/>
    </source>
</evidence>
<feature type="transmembrane region" description="Helical" evidence="10">
    <location>
        <begin position="32"/>
        <end position="50"/>
    </location>
</feature>
<evidence type="ECO:0000256" key="8">
    <source>
        <dbReference type="ARBA" id="ARBA00035585"/>
    </source>
</evidence>
<name>A0AAU8ABW1_9FIRM</name>
<evidence type="ECO:0000256" key="5">
    <source>
        <dbReference type="ARBA" id="ARBA00023136"/>
    </source>
</evidence>
<dbReference type="Pfam" id="PF02537">
    <property type="entry name" value="CRCB"/>
    <property type="match status" value="1"/>
</dbReference>
<evidence type="ECO:0000256" key="3">
    <source>
        <dbReference type="ARBA" id="ARBA00022692"/>
    </source>
</evidence>
<keyword evidence="2 10" id="KW-1003">Cell membrane</keyword>
<dbReference type="GO" id="GO:0140114">
    <property type="term" value="P:cellular detoxification of fluoride"/>
    <property type="evidence" value="ECO:0007669"/>
    <property type="project" value="UniProtKB-UniRule"/>
</dbReference>
<organism evidence="11">
    <name type="scientific">Christensenella massiliensis</name>
    <dbReference type="NCBI Taxonomy" id="1805714"/>
    <lineage>
        <taxon>Bacteria</taxon>
        <taxon>Bacillati</taxon>
        <taxon>Bacillota</taxon>
        <taxon>Clostridia</taxon>
        <taxon>Christensenellales</taxon>
        <taxon>Christensenellaceae</taxon>
        <taxon>Christensenella</taxon>
    </lineage>
</organism>
<gene>
    <name evidence="10 11" type="primary">crcB</name>
    <name evidence="10" type="synonym">fluC</name>
    <name evidence="11" type="ORF">PUP29_05250</name>
</gene>
<keyword evidence="6 10" id="KW-0407">Ion channel</keyword>
<keyword evidence="4 10" id="KW-1133">Transmembrane helix</keyword>
<feature type="binding site" evidence="10">
    <location>
        <position position="72"/>
    </location>
    <ligand>
        <name>Na(+)</name>
        <dbReference type="ChEBI" id="CHEBI:29101"/>
        <note>structural</note>
    </ligand>
</feature>
<dbReference type="InterPro" id="IPR003691">
    <property type="entry name" value="FluC"/>
</dbReference>
<keyword evidence="10" id="KW-0813">Transport</keyword>
<accession>A0AAU8ABW1</accession>
<comment type="subcellular location">
    <subcellularLocation>
        <location evidence="1 10">Cell membrane</location>
        <topology evidence="1 10">Multi-pass membrane protein</topology>
    </subcellularLocation>
</comment>
<evidence type="ECO:0000256" key="6">
    <source>
        <dbReference type="ARBA" id="ARBA00023303"/>
    </source>
</evidence>
<keyword evidence="10" id="KW-0406">Ion transport</keyword>
<evidence type="ECO:0000256" key="7">
    <source>
        <dbReference type="ARBA" id="ARBA00035120"/>
    </source>
</evidence>
<evidence type="ECO:0000256" key="2">
    <source>
        <dbReference type="ARBA" id="ARBA00022475"/>
    </source>
</evidence>
<feature type="transmembrane region" description="Helical" evidence="10">
    <location>
        <begin position="62"/>
        <end position="82"/>
    </location>
</feature>
<evidence type="ECO:0000256" key="1">
    <source>
        <dbReference type="ARBA" id="ARBA00004651"/>
    </source>
</evidence>
<comment type="similarity">
    <text evidence="7 10">Belongs to the fluoride channel Fluc/FEX (TC 1.A.43) family.</text>
</comment>
<dbReference type="AlphaFoldDB" id="A0AAU8ABW1"/>
<keyword evidence="5 10" id="KW-0472">Membrane</keyword>
<feature type="transmembrane region" description="Helical" evidence="10">
    <location>
        <begin position="94"/>
        <end position="118"/>
    </location>
</feature>
<feature type="binding site" evidence="10">
    <location>
        <position position="75"/>
    </location>
    <ligand>
        <name>Na(+)</name>
        <dbReference type="ChEBI" id="CHEBI:29101"/>
        <note>structural</note>
    </ligand>
</feature>
<protein>
    <recommendedName>
        <fullName evidence="10">Fluoride-specific ion channel FluC</fullName>
    </recommendedName>
</protein>
<proteinExistence type="inferred from homology"/>
<keyword evidence="3 10" id="KW-0812">Transmembrane</keyword>
<dbReference type="NCBIfam" id="TIGR00494">
    <property type="entry name" value="crcB"/>
    <property type="match status" value="1"/>
</dbReference>
<comment type="activity regulation">
    <text evidence="10">Na(+) is not transported, but it plays an essential structural role and its presence is essential for fluoride channel function.</text>
</comment>
<comment type="function">
    <text evidence="9 10">Fluoride-specific ion channel. Important for reducing fluoride concentration in the cell, thus reducing its toxicity.</text>
</comment>
<dbReference type="GO" id="GO:0046872">
    <property type="term" value="F:metal ion binding"/>
    <property type="evidence" value="ECO:0007669"/>
    <property type="project" value="UniProtKB-KW"/>
</dbReference>
<keyword evidence="10" id="KW-0479">Metal-binding</keyword>
<dbReference type="GO" id="GO:0005886">
    <property type="term" value="C:plasma membrane"/>
    <property type="evidence" value="ECO:0007669"/>
    <property type="project" value="UniProtKB-SubCell"/>
</dbReference>
<sequence length="122" mass="13122">MTVLLIGLGGFAGAVGRYGMSLLTKGLSGDFPWGTLLVNLIGSFCIGLVYQMTLAWNIDERLSSMVMLGVLGGFTTFSTFSLETLRLFEKGDLLFALLNILLSAAACVFAAWLGRLLVRTFS</sequence>
<keyword evidence="10" id="KW-0915">Sodium</keyword>
<comment type="catalytic activity">
    <reaction evidence="8">
        <text>fluoride(in) = fluoride(out)</text>
        <dbReference type="Rhea" id="RHEA:76159"/>
        <dbReference type="ChEBI" id="CHEBI:17051"/>
    </reaction>
    <physiologicalReaction direction="left-to-right" evidence="8">
        <dbReference type="Rhea" id="RHEA:76160"/>
    </physiologicalReaction>
</comment>
<dbReference type="PANTHER" id="PTHR28259">
    <property type="entry name" value="FLUORIDE EXPORT PROTEIN 1-RELATED"/>
    <property type="match status" value="1"/>
</dbReference>